<organism evidence="3 4">
    <name type="scientific">Mycena belliarum</name>
    <dbReference type="NCBI Taxonomy" id="1033014"/>
    <lineage>
        <taxon>Eukaryota</taxon>
        <taxon>Fungi</taxon>
        <taxon>Dikarya</taxon>
        <taxon>Basidiomycota</taxon>
        <taxon>Agaricomycotina</taxon>
        <taxon>Agaricomycetes</taxon>
        <taxon>Agaricomycetidae</taxon>
        <taxon>Agaricales</taxon>
        <taxon>Marasmiineae</taxon>
        <taxon>Mycenaceae</taxon>
        <taxon>Mycena</taxon>
    </lineage>
</organism>
<evidence type="ECO:0000256" key="1">
    <source>
        <dbReference type="SAM" id="MobiDB-lite"/>
    </source>
</evidence>
<feature type="transmembrane region" description="Helical" evidence="2">
    <location>
        <begin position="50"/>
        <end position="69"/>
    </location>
</feature>
<dbReference type="Proteomes" id="UP001222325">
    <property type="component" value="Unassembled WGS sequence"/>
</dbReference>
<dbReference type="AlphaFoldDB" id="A0AAD6UH43"/>
<gene>
    <name evidence="3" type="ORF">B0H15DRAFT_202514</name>
</gene>
<dbReference type="EMBL" id="JARJCN010000002">
    <property type="protein sequence ID" value="KAJ7103243.1"/>
    <property type="molecule type" value="Genomic_DNA"/>
</dbReference>
<sequence length="253" mass="28239">MASGIFDYNIAWMDRTFRTHKQTETLLVPELENGNLSRRDYDALMATLPGFPYTSLTGLLFGVGSLWNAHYRLKAMSGMAYFCGDVVGRGLRLYSHRRYFRSIENIDGFARAMANVQDKVGYDNTGFINLSRPLSFSHGQHASFQPEADTPYGGSLDSSTTAPVVPVVPAPKIPVAKSRWEELRAARTDGPSKAWENIRQGRKPDGTALSKPSAPESDSGQSWTNETFRDSDRAAEQARFDAMLERERRQTSS</sequence>
<keyword evidence="2" id="KW-0472">Membrane</keyword>
<comment type="caution">
    <text evidence="3">The sequence shown here is derived from an EMBL/GenBank/DDBJ whole genome shotgun (WGS) entry which is preliminary data.</text>
</comment>
<feature type="region of interest" description="Disordered" evidence="1">
    <location>
        <begin position="185"/>
        <end position="235"/>
    </location>
</feature>
<keyword evidence="2" id="KW-0812">Transmembrane</keyword>
<feature type="compositionally biased region" description="Polar residues" evidence="1">
    <location>
        <begin position="216"/>
        <end position="226"/>
    </location>
</feature>
<keyword evidence="2" id="KW-1133">Transmembrane helix</keyword>
<name>A0AAD6UH43_9AGAR</name>
<accession>A0AAD6UH43</accession>
<reference evidence="3" key="1">
    <citation type="submission" date="2023-03" db="EMBL/GenBank/DDBJ databases">
        <title>Massive genome expansion in bonnet fungi (Mycena s.s.) driven by repeated elements and novel gene families across ecological guilds.</title>
        <authorList>
            <consortium name="Lawrence Berkeley National Laboratory"/>
            <person name="Harder C.B."/>
            <person name="Miyauchi S."/>
            <person name="Viragh M."/>
            <person name="Kuo A."/>
            <person name="Thoen E."/>
            <person name="Andreopoulos B."/>
            <person name="Lu D."/>
            <person name="Skrede I."/>
            <person name="Drula E."/>
            <person name="Henrissat B."/>
            <person name="Morin E."/>
            <person name="Kohler A."/>
            <person name="Barry K."/>
            <person name="LaButti K."/>
            <person name="Morin E."/>
            <person name="Salamov A."/>
            <person name="Lipzen A."/>
            <person name="Mereny Z."/>
            <person name="Hegedus B."/>
            <person name="Baldrian P."/>
            <person name="Stursova M."/>
            <person name="Weitz H."/>
            <person name="Taylor A."/>
            <person name="Grigoriev I.V."/>
            <person name="Nagy L.G."/>
            <person name="Martin F."/>
            <person name="Kauserud H."/>
        </authorList>
    </citation>
    <scope>NUCLEOTIDE SEQUENCE</scope>
    <source>
        <strain evidence="3">CBHHK173m</strain>
    </source>
</reference>
<keyword evidence="4" id="KW-1185">Reference proteome</keyword>
<protein>
    <submittedName>
        <fullName evidence="3">Uncharacterized protein</fullName>
    </submittedName>
</protein>
<evidence type="ECO:0000256" key="2">
    <source>
        <dbReference type="SAM" id="Phobius"/>
    </source>
</evidence>
<proteinExistence type="predicted"/>
<evidence type="ECO:0000313" key="4">
    <source>
        <dbReference type="Proteomes" id="UP001222325"/>
    </source>
</evidence>
<feature type="region of interest" description="Disordered" evidence="1">
    <location>
        <begin position="139"/>
        <end position="165"/>
    </location>
</feature>
<evidence type="ECO:0000313" key="3">
    <source>
        <dbReference type="EMBL" id="KAJ7103243.1"/>
    </source>
</evidence>